<comment type="caution">
    <text evidence="1">The sequence shown here is derived from an EMBL/GenBank/DDBJ whole genome shotgun (WGS) entry which is preliminary data.</text>
</comment>
<dbReference type="AlphaFoldDB" id="A0AAN9EQE3"/>
<dbReference type="EMBL" id="JAYWIO010000005">
    <property type="protein sequence ID" value="KAK7259110.1"/>
    <property type="molecule type" value="Genomic_DNA"/>
</dbReference>
<evidence type="ECO:0008006" key="3">
    <source>
        <dbReference type="Google" id="ProtNLM"/>
    </source>
</evidence>
<protein>
    <recommendedName>
        <fullName evidence="3">Endonuclease/exonuclease/phosphatase domain-containing protein</fullName>
    </recommendedName>
</protein>
<accession>A0AAN9EQE3</accession>
<dbReference type="PANTHER" id="PTHR35218:SF9">
    <property type="entry name" value="ENDONUCLEASE_EXONUCLEASE_PHOSPHATASE DOMAIN-CONTAINING PROTEIN"/>
    <property type="match status" value="1"/>
</dbReference>
<name>A0AAN9EQE3_CROPI</name>
<dbReference type="PANTHER" id="PTHR35218">
    <property type="entry name" value="RNASE H DOMAIN-CONTAINING PROTEIN"/>
    <property type="match status" value="1"/>
</dbReference>
<dbReference type="Gene3D" id="3.60.10.10">
    <property type="entry name" value="Endonuclease/exonuclease/phosphatase"/>
    <property type="match status" value="1"/>
</dbReference>
<sequence>MMMKAQLWLLHRGQRDLKILSWNVRGAVNKDGRRYARELISKHKPDCVILMETHCLFAAATIFWKSLGYVACEIVEARGHSGGL</sequence>
<evidence type="ECO:0000313" key="1">
    <source>
        <dbReference type="EMBL" id="KAK7259110.1"/>
    </source>
</evidence>
<gene>
    <name evidence="1" type="ORF">RIF29_24708</name>
</gene>
<evidence type="ECO:0000313" key="2">
    <source>
        <dbReference type="Proteomes" id="UP001372338"/>
    </source>
</evidence>
<organism evidence="1 2">
    <name type="scientific">Crotalaria pallida</name>
    <name type="common">Smooth rattlebox</name>
    <name type="synonym">Crotalaria striata</name>
    <dbReference type="NCBI Taxonomy" id="3830"/>
    <lineage>
        <taxon>Eukaryota</taxon>
        <taxon>Viridiplantae</taxon>
        <taxon>Streptophyta</taxon>
        <taxon>Embryophyta</taxon>
        <taxon>Tracheophyta</taxon>
        <taxon>Spermatophyta</taxon>
        <taxon>Magnoliopsida</taxon>
        <taxon>eudicotyledons</taxon>
        <taxon>Gunneridae</taxon>
        <taxon>Pentapetalae</taxon>
        <taxon>rosids</taxon>
        <taxon>fabids</taxon>
        <taxon>Fabales</taxon>
        <taxon>Fabaceae</taxon>
        <taxon>Papilionoideae</taxon>
        <taxon>50 kb inversion clade</taxon>
        <taxon>genistoids sensu lato</taxon>
        <taxon>core genistoids</taxon>
        <taxon>Crotalarieae</taxon>
        <taxon>Crotalaria</taxon>
    </lineage>
</organism>
<keyword evidence="2" id="KW-1185">Reference proteome</keyword>
<dbReference type="Proteomes" id="UP001372338">
    <property type="component" value="Unassembled WGS sequence"/>
</dbReference>
<reference evidence="1 2" key="1">
    <citation type="submission" date="2024-01" db="EMBL/GenBank/DDBJ databases">
        <title>The genomes of 5 underutilized Papilionoideae crops provide insights into root nodulation and disease resistanc.</title>
        <authorList>
            <person name="Yuan L."/>
        </authorList>
    </citation>
    <scope>NUCLEOTIDE SEQUENCE [LARGE SCALE GENOMIC DNA]</scope>
    <source>
        <strain evidence="1">ZHUSHIDOU_FW_LH</strain>
        <tissue evidence="1">Leaf</tissue>
    </source>
</reference>
<proteinExistence type="predicted"/>
<dbReference type="SUPFAM" id="SSF56219">
    <property type="entry name" value="DNase I-like"/>
    <property type="match status" value="1"/>
</dbReference>
<dbReference type="InterPro" id="IPR036691">
    <property type="entry name" value="Endo/exonu/phosph_ase_sf"/>
</dbReference>